<sequence length="67" mass="7704">MSQYDPSRRSPRIHVRVVREGSELFDADGVKSEPSDALTLQQRDVDDDNRILGELPPHWAIFSERGR</sequence>
<dbReference type="Proteomes" id="UP000259221">
    <property type="component" value="Unassembled WGS sequence"/>
</dbReference>
<evidence type="ECO:0000313" key="2">
    <source>
        <dbReference type="Proteomes" id="UP000259221"/>
    </source>
</evidence>
<comment type="caution">
    <text evidence="1">The sequence shown here is derived from an EMBL/GenBank/DDBJ whole genome shotgun (WGS) entry which is preliminary data.</text>
</comment>
<dbReference type="AlphaFoldDB" id="A0A3E1J129"/>
<reference evidence="1 2" key="1">
    <citation type="submission" date="2016-02" db="EMBL/GenBank/DDBJ databases">
        <authorList>
            <person name="Alioto T."/>
            <person name="Alioto T."/>
        </authorList>
    </citation>
    <scope>NUCLEOTIDE SEQUENCE [LARGE SCALE GENOMIC DNA]</scope>
    <source>
        <strain evidence="1 2">NR010</strain>
    </source>
</reference>
<name>A0A3E1J129_GARVA</name>
<protein>
    <recommendedName>
        <fullName evidence="3">BAG family molecular chaperone regulator 5</fullName>
    </recommendedName>
</protein>
<gene>
    <name evidence="1" type="ORF">AXE77_03535</name>
</gene>
<organism evidence="1 2">
    <name type="scientific">Gardnerella vaginalis</name>
    <dbReference type="NCBI Taxonomy" id="2702"/>
    <lineage>
        <taxon>Bacteria</taxon>
        <taxon>Bacillati</taxon>
        <taxon>Actinomycetota</taxon>
        <taxon>Actinomycetes</taxon>
        <taxon>Bifidobacteriales</taxon>
        <taxon>Bifidobacteriaceae</taxon>
        <taxon>Gardnerella</taxon>
    </lineage>
</organism>
<dbReference type="RefSeq" id="WP_116712231.1">
    <property type="nucleotide sequence ID" value="NZ_LRTV01000006.1"/>
</dbReference>
<evidence type="ECO:0000313" key="1">
    <source>
        <dbReference type="EMBL" id="RFD79822.1"/>
    </source>
</evidence>
<accession>A0A3E1J129</accession>
<proteinExistence type="predicted"/>
<evidence type="ECO:0008006" key="3">
    <source>
        <dbReference type="Google" id="ProtNLM"/>
    </source>
</evidence>
<dbReference type="OrthoDB" id="5150097at2"/>
<dbReference type="EMBL" id="LRTV01000006">
    <property type="protein sequence ID" value="RFD79822.1"/>
    <property type="molecule type" value="Genomic_DNA"/>
</dbReference>